<dbReference type="SUPFAM" id="SSF56601">
    <property type="entry name" value="beta-lactamase/transpeptidase-like"/>
    <property type="match status" value="1"/>
</dbReference>
<dbReference type="SUPFAM" id="SSF50886">
    <property type="entry name" value="D-aminopeptidase, middle and C-terminal domains"/>
    <property type="match status" value="2"/>
</dbReference>
<comment type="caution">
    <text evidence="6">The sequence shown here is derived from an EMBL/GenBank/DDBJ whole genome shotgun (WGS) entry which is preliminary data.</text>
</comment>
<keyword evidence="6" id="KW-0378">Hydrolase</keyword>
<evidence type="ECO:0000259" key="4">
    <source>
        <dbReference type="Pfam" id="PF00144"/>
    </source>
</evidence>
<dbReference type="InterPro" id="IPR027279">
    <property type="entry name" value="D_amino_pept/lipop_sf"/>
</dbReference>
<evidence type="ECO:0000256" key="2">
    <source>
        <dbReference type="ARBA" id="ARBA00022438"/>
    </source>
</evidence>
<gene>
    <name evidence="6" type="ORF">ACFSCT_06620</name>
</gene>
<keyword evidence="7" id="KW-1185">Reference proteome</keyword>
<dbReference type="NCBIfam" id="NF009622">
    <property type="entry name" value="PRK13128.1"/>
    <property type="match status" value="1"/>
</dbReference>
<protein>
    <submittedName>
        <fullName evidence="6">D-aminopeptidase</fullName>
        <ecNumber evidence="6">3.4.11.19</ecNumber>
    </submittedName>
</protein>
<name>A0ABW4R5Q3_9RHOB</name>
<keyword evidence="3" id="KW-0472">Membrane</keyword>
<dbReference type="EMBL" id="JBHUEN010000018">
    <property type="protein sequence ID" value="MFD1881387.1"/>
    <property type="molecule type" value="Genomic_DNA"/>
</dbReference>
<evidence type="ECO:0000256" key="1">
    <source>
        <dbReference type="ARBA" id="ARBA00004370"/>
    </source>
</evidence>
<sequence>MTDMDPTTLNRALDGLPVRFPGPGGVAGVVKDGRIVAARAWGYADLDNAIQMGVTARLPICSISKQFTCQVLLAEFDDPGRLDDRIGQYLPDFAEPLPTTRQLCDNQSGLRDYWALTVLHGAKAEQPFRRADALPLIARMRTGHFAPGSEYSYCNANFRILSELIETETDTPLETLYRRHIWDPAEMATAVLSPDTGQTVDQVIGYEGNAAVGHFPARNGIYWIGDAGIVASLNDMLAYEIWIDRTRDDAQSLYRRAATQPFFADGTPALYGYGLARETIAGLDFTGHGGALRGFRAHRLNSREARLSVVVIFNHEADAHGAAIALAEAALGRDEAPAPAITGRWTGQWLAPNGLLARVQQHRQTAYLRYATGPDALHQSDADRLSGPAVTLDHDDDHLIMTRAKDNSRMVLAPLATVDTADPARIAGRYASDETGAEIEIMAGDGGCYCRFHGMLGSGAVERMAPVGPDVWTVATRRSMDAPAPGDWTAVFQSDADGRVTGLRLGCWLARDISYRRVQPT</sequence>
<keyword evidence="2 6" id="KW-0031">Aminopeptidase</keyword>
<dbReference type="InterPro" id="IPR050491">
    <property type="entry name" value="AmpC-like"/>
</dbReference>
<feature type="domain" description="Beta-lactamase-related" evidence="4">
    <location>
        <begin position="23"/>
        <end position="323"/>
    </location>
</feature>
<evidence type="ECO:0000313" key="7">
    <source>
        <dbReference type="Proteomes" id="UP001597213"/>
    </source>
</evidence>
<dbReference type="Proteomes" id="UP001597213">
    <property type="component" value="Unassembled WGS sequence"/>
</dbReference>
<accession>A0ABW4R5Q3</accession>
<dbReference type="PANTHER" id="PTHR46825">
    <property type="entry name" value="D-ALANYL-D-ALANINE-CARBOXYPEPTIDASE/ENDOPEPTIDASE AMPH"/>
    <property type="match status" value="1"/>
</dbReference>
<evidence type="ECO:0000256" key="3">
    <source>
        <dbReference type="ARBA" id="ARBA00023136"/>
    </source>
</evidence>
<reference evidence="7" key="1">
    <citation type="journal article" date="2019" name="Int. J. Syst. Evol. Microbiol.">
        <title>The Global Catalogue of Microorganisms (GCM) 10K type strain sequencing project: providing services to taxonomists for standard genome sequencing and annotation.</title>
        <authorList>
            <consortium name="The Broad Institute Genomics Platform"/>
            <consortium name="The Broad Institute Genome Sequencing Center for Infectious Disease"/>
            <person name="Wu L."/>
            <person name="Ma J."/>
        </authorList>
    </citation>
    <scope>NUCLEOTIDE SEQUENCE [LARGE SCALE GENOMIC DNA]</scope>
    <source>
        <strain evidence="7">CCUG 56029</strain>
    </source>
</reference>
<evidence type="ECO:0000313" key="6">
    <source>
        <dbReference type="EMBL" id="MFD1881387.1"/>
    </source>
</evidence>
<feature type="domain" description="D-aminopeptidase" evidence="5">
    <location>
        <begin position="344"/>
        <end position="515"/>
    </location>
</feature>
<dbReference type="InterPro" id="IPR012338">
    <property type="entry name" value="Beta-lactam/transpept-like"/>
</dbReference>
<comment type="subcellular location">
    <subcellularLocation>
        <location evidence="1">Membrane</location>
    </subcellularLocation>
</comment>
<dbReference type="Pfam" id="PF07930">
    <property type="entry name" value="DAP_B"/>
    <property type="match status" value="1"/>
</dbReference>
<dbReference type="EC" id="3.4.11.19" evidence="6"/>
<dbReference type="PANTHER" id="PTHR46825:SF11">
    <property type="entry name" value="PENICILLIN-BINDING PROTEIN 4"/>
    <property type="match status" value="1"/>
</dbReference>
<dbReference type="InterPro" id="IPR001466">
    <property type="entry name" value="Beta-lactam-related"/>
</dbReference>
<dbReference type="Pfam" id="PF00144">
    <property type="entry name" value="Beta-lactamase"/>
    <property type="match status" value="1"/>
</dbReference>
<dbReference type="RefSeq" id="WP_379141198.1">
    <property type="nucleotide sequence ID" value="NZ_JBHUEN010000018.1"/>
</dbReference>
<dbReference type="Gene3D" id="3.40.710.10">
    <property type="entry name" value="DD-peptidase/beta-lactamase superfamily"/>
    <property type="match status" value="1"/>
</dbReference>
<dbReference type="InterPro" id="IPR012856">
    <property type="entry name" value="DAP_B_dom"/>
</dbReference>
<proteinExistence type="predicted"/>
<keyword evidence="2 6" id="KW-0645">Protease</keyword>
<organism evidence="6 7">
    <name type="scientific">Paracoccus pacificus</name>
    <dbReference type="NCBI Taxonomy" id="1463598"/>
    <lineage>
        <taxon>Bacteria</taxon>
        <taxon>Pseudomonadati</taxon>
        <taxon>Pseudomonadota</taxon>
        <taxon>Alphaproteobacteria</taxon>
        <taxon>Rhodobacterales</taxon>
        <taxon>Paracoccaceae</taxon>
        <taxon>Paracoccus</taxon>
    </lineage>
</organism>
<dbReference type="GO" id="GO:0004177">
    <property type="term" value="F:aminopeptidase activity"/>
    <property type="evidence" value="ECO:0007669"/>
    <property type="project" value="UniProtKB-KW"/>
</dbReference>
<dbReference type="Gene3D" id="2.40.128.50">
    <property type="match status" value="2"/>
</dbReference>
<evidence type="ECO:0000259" key="5">
    <source>
        <dbReference type="Pfam" id="PF07930"/>
    </source>
</evidence>